<dbReference type="InterPro" id="IPR015943">
    <property type="entry name" value="WD40/YVTN_repeat-like_dom_sf"/>
</dbReference>
<comment type="similarity">
    <text evidence="2">Belongs to the EMC1 family.</text>
</comment>
<gene>
    <name evidence="15" type="ORF">BT63DRAFT_422065</name>
</gene>
<name>A0A6A6USA9_9PEZI</name>
<keyword evidence="9 11" id="KW-0472">Membrane</keyword>
<dbReference type="InterPro" id="IPR026895">
    <property type="entry name" value="EMC1"/>
</dbReference>
<reference evidence="15" key="1">
    <citation type="journal article" date="2020" name="Stud. Mycol.">
        <title>101 Dothideomycetes genomes: a test case for predicting lifestyles and emergence of pathogens.</title>
        <authorList>
            <person name="Haridas S."/>
            <person name="Albert R."/>
            <person name="Binder M."/>
            <person name="Bloem J."/>
            <person name="Labutti K."/>
            <person name="Salamov A."/>
            <person name="Andreopoulos B."/>
            <person name="Baker S."/>
            <person name="Barry K."/>
            <person name="Bills G."/>
            <person name="Bluhm B."/>
            <person name="Cannon C."/>
            <person name="Castanera R."/>
            <person name="Culley D."/>
            <person name="Daum C."/>
            <person name="Ezra D."/>
            <person name="Gonzalez J."/>
            <person name="Henrissat B."/>
            <person name="Kuo A."/>
            <person name="Liang C."/>
            <person name="Lipzen A."/>
            <person name="Lutzoni F."/>
            <person name="Magnuson J."/>
            <person name="Mondo S."/>
            <person name="Nolan M."/>
            <person name="Ohm R."/>
            <person name="Pangilinan J."/>
            <person name="Park H.-J."/>
            <person name="Ramirez L."/>
            <person name="Alfaro M."/>
            <person name="Sun H."/>
            <person name="Tritt A."/>
            <person name="Yoshinaga Y."/>
            <person name="Zwiers L.-H."/>
            <person name="Turgeon B."/>
            <person name="Goodwin S."/>
            <person name="Spatafora J."/>
            <person name="Crous P."/>
            <person name="Grigoriev I."/>
        </authorList>
    </citation>
    <scope>NUCLEOTIDE SEQUENCE</scope>
    <source>
        <strain evidence="15">CBS 115976</strain>
    </source>
</reference>
<evidence type="ECO:0000259" key="13">
    <source>
        <dbReference type="Pfam" id="PF07774"/>
    </source>
</evidence>
<feature type="chain" id="PRO_5025587665" description="ER membrane protein complex subunit 1" evidence="12">
    <location>
        <begin position="17"/>
        <end position="933"/>
    </location>
</feature>
<dbReference type="Pfam" id="PF07774">
    <property type="entry name" value="EMC1_C"/>
    <property type="match status" value="1"/>
</dbReference>
<dbReference type="AlphaFoldDB" id="A0A6A6USA9"/>
<feature type="domain" description="EMC1 first beta-propeller" evidence="14">
    <location>
        <begin position="16"/>
        <end position="330"/>
    </location>
</feature>
<organism evidence="15 16">
    <name type="scientific">Microthyrium microscopicum</name>
    <dbReference type="NCBI Taxonomy" id="703497"/>
    <lineage>
        <taxon>Eukaryota</taxon>
        <taxon>Fungi</taxon>
        <taxon>Dikarya</taxon>
        <taxon>Ascomycota</taxon>
        <taxon>Pezizomycotina</taxon>
        <taxon>Dothideomycetes</taxon>
        <taxon>Dothideomycetes incertae sedis</taxon>
        <taxon>Microthyriales</taxon>
        <taxon>Microthyriaceae</taxon>
        <taxon>Microthyrium</taxon>
    </lineage>
</organism>
<sequence>MRFLTAVAALLPAAFALFPDEAYKLDYHHAALGLPQRHATFFHQPQRDSKASLIYTLSELGILGAVNPKDGSLIWRQNLNQQNNSTKSFLVPSSTYGTVVSGLETQIAAWSAKDGRLAWSKEQAGLGNVVDLKSLEALGNGEVGPSKDIIATLDGVTATVQRLDGNTGETKWQYTDSSSDSPYGVSMSRTHLYYISLHGSIIGSPKLKVTTLDLISGQRLDQITLSVDSDFTSVADIIHLDAVAPAPILVWADKARKNLKVNILGTKAAQSFPISNESNEVIENIVVHAADKIAAPTHFLVMYDAEDAHWGEVFHIDTGKLSIKKAYDITRLAGKGAIATSVADNQIYYTRIAKGAFIVLSSEKPDVVDRYVLGEFGVKSKDWPAPILAHGEINQRLGKYAARAVVLLSSGDWFLTLNGLRQWTRHEELSYITSATFAELPRKQTLVQQLREESHSTIVAAYLHRVKRHLAALKSLPNYIESIPAQIQNSLFGNGTTSGDKTDPFGLHQHVIVTTAHGRVMALDTAEQGKIVWSDKIAGFTEGETPVVTATPHGIIRVKTNLAHGVYDTLTGNFLRKGKDTVPKVAGTTNVTTVRVLPLQDRVAGFVGEPPVVLWTFNPPAGSTIQELTYRPAVDPVSNIADVLGDRRVLYKYLNPNIGLVTSINPTAQTATFTLLDTVSGAVLYTTTTPAVDTTQPIPTFLSENWFTYSYTLAASNATAARGYALVLTKLYESPHPDNRGPLGTAKSFSSLHAATSGAAHQPFVIARTFFVPEQISRLSSTRTRHGITTRLLLAYMPNSGALTGIPLAALDPRRPAGRDPSKLEMEEGLTRYVPNLELDPHWTLSHRRNVQGVTELLTQPARLESTSIVFAYGYGGDVFGVRTAPSGIFDALGKEFNRVQMIGTVVVLLVLTFVAVPFVGRKGNDMLWGMGQ</sequence>
<protein>
    <recommendedName>
        <fullName evidence="4">ER membrane protein complex subunit 1</fullName>
    </recommendedName>
</protein>
<evidence type="ECO:0000256" key="6">
    <source>
        <dbReference type="ARBA" id="ARBA00022729"/>
    </source>
</evidence>
<comment type="subunit">
    <text evidence="3">Component of the ER membrane protein complex (EMC).</text>
</comment>
<proteinExistence type="inferred from homology"/>
<evidence type="ECO:0000256" key="9">
    <source>
        <dbReference type="ARBA" id="ARBA00023136"/>
    </source>
</evidence>
<evidence type="ECO:0000256" key="1">
    <source>
        <dbReference type="ARBA" id="ARBA00004115"/>
    </source>
</evidence>
<evidence type="ECO:0000256" key="2">
    <source>
        <dbReference type="ARBA" id="ARBA00007904"/>
    </source>
</evidence>
<dbReference type="Gene3D" id="2.130.10.10">
    <property type="entry name" value="YVTN repeat-like/Quinoprotein amine dehydrogenase"/>
    <property type="match status" value="1"/>
</dbReference>
<feature type="signal peptide" evidence="12">
    <location>
        <begin position="1"/>
        <end position="16"/>
    </location>
</feature>
<dbReference type="EMBL" id="MU004231">
    <property type="protein sequence ID" value="KAF2673958.1"/>
    <property type="molecule type" value="Genomic_DNA"/>
</dbReference>
<comment type="subcellular location">
    <subcellularLocation>
        <location evidence="1">Endoplasmic reticulum membrane</location>
        <topology evidence="1">Single-pass type I membrane protein</topology>
    </subcellularLocation>
</comment>
<dbReference type="OrthoDB" id="28092at2759"/>
<evidence type="ECO:0000256" key="4">
    <source>
        <dbReference type="ARBA" id="ARBA00020824"/>
    </source>
</evidence>
<evidence type="ECO:0000259" key="14">
    <source>
        <dbReference type="Pfam" id="PF25293"/>
    </source>
</evidence>
<dbReference type="InterPro" id="IPR011678">
    <property type="entry name" value="EMC1_C"/>
</dbReference>
<accession>A0A6A6USA9</accession>
<evidence type="ECO:0000256" key="10">
    <source>
        <dbReference type="ARBA" id="ARBA00023180"/>
    </source>
</evidence>
<dbReference type="PANTHER" id="PTHR21573:SF0">
    <property type="entry name" value="ER MEMBRANE PROTEIN COMPLEX SUBUNIT 1"/>
    <property type="match status" value="1"/>
</dbReference>
<dbReference type="GO" id="GO:0034975">
    <property type="term" value="P:protein folding in endoplasmic reticulum"/>
    <property type="evidence" value="ECO:0007669"/>
    <property type="project" value="TreeGrafter"/>
</dbReference>
<keyword evidence="5 11" id="KW-0812">Transmembrane</keyword>
<keyword evidence="10" id="KW-0325">Glycoprotein</keyword>
<dbReference type="GO" id="GO:0072546">
    <property type="term" value="C:EMC complex"/>
    <property type="evidence" value="ECO:0007669"/>
    <property type="project" value="InterPro"/>
</dbReference>
<evidence type="ECO:0000256" key="3">
    <source>
        <dbReference type="ARBA" id="ARBA00011276"/>
    </source>
</evidence>
<dbReference type="PANTHER" id="PTHR21573">
    <property type="entry name" value="ER MEMBRANE PROTEIN COMPLEX SUBUNIT 1"/>
    <property type="match status" value="1"/>
</dbReference>
<keyword evidence="7" id="KW-0256">Endoplasmic reticulum</keyword>
<dbReference type="InterPro" id="IPR058545">
    <property type="entry name" value="Beta-prop_EMC1_1st"/>
</dbReference>
<dbReference type="SUPFAM" id="SSF50998">
    <property type="entry name" value="Quinoprotein alcohol dehydrogenase-like"/>
    <property type="match status" value="1"/>
</dbReference>
<evidence type="ECO:0000256" key="5">
    <source>
        <dbReference type="ARBA" id="ARBA00022692"/>
    </source>
</evidence>
<feature type="domain" description="ER membrane protein complex subunit 1 C-terminal" evidence="13">
    <location>
        <begin position="703"/>
        <end position="929"/>
    </location>
</feature>
<keyword evidence="6 12" id="KW-0732">Signal</keyword>
<dbReference type="Pfam" id="PF25293">
    <property type="entry name" value="Beta-prop_EMC1_N"/>
    <property type="match status" value="1"/>
</dbReference>
<evidence type="ECO:0000256" key="8">
    <source>
        <dbReference type="ARBA" id="ARBA00022989"/>
    </source>
</evidence>
<evidence type="ECO:0000256" key="12">
    <source>
        <dbReference type="SAM" id="SignalP"/>
    </source>
</evidence>
<keyword evidence="8 11" id="KW-1133">Transmembrane helix</keyword>
<evidence type="ECO:0000256" key="7">
    <source>
        <dbReference type="ARBA" id="ARBA00022824"/>
    </source>
</evidence>
<feature type="transmembrane region" description="Helical" evidence="11">
    <location>
        <begin position="902"/>
        <end position="921"/>
    </location>
</feature>
<evidence type="ECO:0000256" key="11">
    <source>
        <dbReference type="SAM" id="Phobius"/>
    </source>
</evidence>
<dbReference type="InterPro" id="IPR011047">
    <property type="entry name" value="Quinoprotein_ADH-like_sf"/>
</dbReference>
<keyword evidence="16" id="KW-1185">Reference proteome</keyword>
<dbReference type="Proteomes" id="UP000799302">
    <property type="component" value="Unassembled WGS sequence"/>
</dbReference>
<evidence type="ECO:0000313" key="16">
    <source>
        <dbReference type="Proteomes" id="UP000799302"/>
    </source>
</evidence>
<evidence type="ECO:0000313" key="15">
    <source>
        <dbReference type="EMBL" id="KAF2673958.1"/>
    </source>
</evidence>